<dbReference type="SUPFAM" id="SSF49384">
    <property type="entry name" value="Carbohydrate-binding domain"/>
    <property type="match status" value="1"/>
</dbReference>
<feature type="chain" id="PRO_5015593403" description="cellulase" evidence="9">
    <location>
        <begin position="17"/>
        <end position="697"/>
    </location>
</feature>
<feature type="domain" description="Glycoside hydrolase family 9" evidence="10">
    <location>
        <begin position="264"/>
        <end position="682"/>
    </location>
</feature>
<dbReference type="InterPro" id="IPR001701">
    <property type="entry name" value="Glyco_hydro_9"/>
</dbReference>
<comment type="caution">
    <text evidence="11">The sequence shown here is derived from an EMBL/GenBank/DDBJ whole genome shotgun (WGS) entry which is preliminary data.</text>
</comment>
<dbReference type="SUPFAM" id="SSF48208">
    <property type="entry name" value="Six-hairpin glycosidases"/>
    <property type="match status" value="1"/>
</dbReference>
<evidence type="ECO:0000259" key="10">
    <source>
        <dbReference type="Pfam" id="PF00759"/>
    </source>
</evidence>
<dbReference type="InterPro" id="IPR008928">
    <property type="entry name" value="6-hairpin_glycosidase_sf"/>
</dbReference>
<dbReference type="GO" id="GO:0030247">
    <property type="term" value="F:polysaccharide binding"/>
    <property type="evidence" value="ECO:0007669"/>
    <property type="project" value="InterPro"/>
</dbReference>
<organism evidence="11 12">
    <name type="scientific">Pomacea canaliculata</name>
    <name type="common">Golden apple snail</name>
    <dbReference type="NCBI Taxonomy" id="400727"/>
    <lineage>
        <taxon>Eukaryota</taxon>
        <taxon>Metazoa</taxon>
        <taxon>Spiralia</taxon>
        <taxon>Lophotrochozoa</taxon>
        <taxon>Mollusca</taxon>
        <taxon>Gastropoda</taxon>
        <taxon>Caenogastropoda</taxon>
        <taxon>Architaenioglossa</taxon>
        <taxon>Ampullarioidea</taxon>
        <taxon>Ampullariidae</taxon>
        <taxon>Pomacea</taxon>
    </lineage>
</organism>
<protein>
    <recommendedName>
        <fullName evidence="3">cellulase</fullName>
        <ecNumber evidence="3">3.2.1.4</ecNumber>
    </recommendedName>
</protein>
<evidence type="ECO:0000256" key="9">
    <source>
        <dbReference type="SAM" id="SignalP"/>
    </source>
</evidence>
<keyword evidence="6" id="KW-0119">Carbohydrate metabolism</keyword>
<evidence type="ECO:0000256" key="4">
    <source>
        <dbReference type="ARBA" id="ARBA00022801"/>
    </source>
</evidence>
<accession>A0A2T7PPM8</accession>
<evidence type="ECO:0000256" key="8">
    <source>
        <dbReference type="ARBA" id="ARBA00023326"/>
    </source>
</evidence>
<keyword evidence="5" id="KW-0136">Cellulose degradation</keyword>
<dbReference type="Pfam" id="PF00759">
    <property type="entry name" value="Glyco_hydro_9"/>
    <property type="match status" value="1"/>
</dbReference>
<dbReference type="AlphaFoldDB" id="A0A2T7PPM8"/>
<dbReference type="Gene3D" id="2.60.40.290">
    <property type="match status" value="1"/>
</dbReference>
<feature type="signal peptide" evidence="9">
    <location>
        <begin position="1"/>
        <end position="16"/>
    </location>
</feature>
<name>A0A2T7PPM8_POMCA</name>
<gene>
    <name evidence="11" type="ORF">C0Q70_02346</name>
</gene>
<dbReference type="OrthoDB" id="10257085at2759"/>
<dbReference type="Proteomes" id="UP000245119">
    <property type="component" value="Linkage Group LG2"/>
</dbReference>
<comment type="similarity">
    <text evidence="2">Belongs to the glycosyl hydrolase 9 (cellulase E) family.</text>
</comment>
<proteinExistence type="inferred from homology"/>
<dbReference type="GO" id="GO:0030245">
    <property type="term" value="P:cellulose catabolic process"/>
    <property type="evidence" value="ECO:0007669"/>
    <property type="project" value="UniProtKB-KW"/>
</dbReference>
<dbReference type="InterPro" id="IPR012291">
    <property type="entry name" value="CBM2_carb-bd_dom_sf"/>
</dbReference>
<keyword evidence="7" id="KW-0326">Glycosidase</keyword>
<reference evidence="11 12" key="1">
    <citation type="submission" date="2018-04" db="EMBL/GenBank/DDBJ databases">
        <title>The genome of golden apple snail Pomacea canaliculata provides insight into stress tolerance and invasive adaptation.</title>
        <authorList>
            <person name="Liu C."/>
            <person name="Liu B."/>
            <person name="Ren Y."/>
            <person name="Zhang Y."/>
            <person name="Wang H."/>
            <person name="Li S."/>
            <person name="Jiang F."/>
            <person name="Yin L."/>
            <person name="Zhang G."/>
            <person name="Qian W."/>
            <person name="Fan W."/>
        </authorList>
    </citation>
    <scope>NUCLEOTIDE SEQUENCE [LARGE SCALE GENOMIC DNA]</scope>
    <source>
        <strain evidence="11">SZHN2017</strain>
        <tissue evidence="11">Muscle</tissue>
    </source>
</reference>
<dbReference type="STRING" id="400727.A0A2T7PPM8"/>
<dbReference type="GO" id="GO:0008810">
    <property type="term" value="F:cellulase activity"/>
    <property type="evidence" value="ECO:0007669"/>
    <property type="project" value="UniProtKB-EC"/>
</dbReference>
<dbReference type="EC" id="3.2.1.4" evidence="3"/>
<dbReference type="EMBL" id="PZQS01000002">
    <property type="protein sequence ID" value="PVD35384.1"/>
    <property type="molecule type" value="Genomic_DNA"/>
</dbReference>
<sequence>MLTLVLWAALPLMSLGNVVVPVSNHWSGGFQGKACFTIDSELTSWHMHLIFDQPIKSLDVWTADVETSTEDKTEWILDSKTWNAVEHVGQELCVDFMGHGNGDVAPVITAYIDGLTNGGSHGGVSDPGVTVLPASLLAPGGSGINGVTRTASITNGRFEEWLTFQIDKPITGWVIKLTCNEAVDSLSASEADTKGHNSDKTQWQLVANDAHMTLQPGPFEMKVDGSLVDSSASDLQCSAVLIDLGVDKNDCGEVPNKGGSKYNYDEVLMKSIMFFEAQRSGKLPATNRIPWRGDSGLRDRGTGGEDLTGGWYDGAGFVKFTFPTAWSTVILTWGLLEFRDAYEAAGQVEWMYDCIKWPLDYLLKCHSADNVLWVQVGDGMIDSSSWGRPEDMTMSRPAFKIDSTKGGADVAMETAAAFASGYMAFKERDTEYAATLLQHAVTLYDFGLKHPGTYSSYIIESQGYYNSMDYNDDVCWGSLWMYKATNKTKYMTEALKYCHITPWKYEMNWDHVFLGSQILLYQVTKQETYKKSVEVFFQHWFPNGTVLISPKGLDYYALPGSLGYAADMAMAALMAAEAGIHPVEYRHWAMCQIHYILGDVGHSFVVGFGKNPPVSPRHRASSCPNPPATCNMHTLHEPGPNPHLLCGAVVGGPDGRDGYTDERDQYLYNGVAITYNAGFQTAVAGTSMTETLLVIVA</sequence>
<evidence type="ECO:0000256" key="6">
    <source>
        <dbReference type="ARBA" id="ARBA00023277"/>
    </source>
</evidence>
<dbReference type="InterPro" id="IPR012341">
    <property type="entry name" value="6hp_glycosidase-like_sf"/>
</dbReference>
<evidence type="ECO:0000256" key="5">
    <source>
        <dbReference type="ARBA" id="ARBA00023001"/>
    </source>
</evidence>
<keyword evidence="12" id="KW-1185">Reference proteome</keyword>
<dbReference type="InterPro" id="IPR008965">
    <property type="entry name" value="CBM2/CBM3_carb-bd_dom_sf"/>
</dbReference>
<evidence type="ECO:0000313" key="11">
    <source>
        <dbReference type="EMBL" id="PVD35384.1"/>
    </source>
</evidence>
<keyword evidence="8" id="KW-0624">Polysaccharide degradation</keyword>
<keyword evidence="9" id="KW-0732">Signal</keyword>
<dbReference type="Gene3D" id="1.50.10.10">
    <property type="match status" value="1"/>
</dbReference>
<evidence type="ECO:0000256" key="3">
    <source>
        <dbReference type="ARBA" id="ARBA00012601"/>
    </source>
</evidence>
<evidence type="ECO:0000256" key="2">
    <source>
        <dbReference type="ARBA" id="ARBA00007072"/>
    </source>
</evidence>
<keyword evidence="4" id="KW-0378">Hydrolase</keyword>
<evidence type="ECO:0000313" key="12">
    <source>
        <dbReference type="Proteomes" id="UP000245119"/>
    </source>
</evidence>
<dbReference type="PANTHER" id="PTHR22298">
    <property type="entry name" value="ENDO-1,4-BETA-GLUCANASE"/>
    <property type="match status" value="1"/>
</dbReference>
<evidence type="ECO:0000256" key="1">
    <source>
        <dbReference type="ARBA" id="ARBA00000966"/>
    </source>
</evidence>
<evidence type="ECO:0000256" key="7">
    <source>
        <dbReference type="ARBA" id="ARBA00023295"/>
    </source>
</evidence>
<comment type="catalytic activity">
    <reaction evidence="1">
        <text>Endohydrolysis of (1-&gt;4)-beta-D-glucosidic linkages in cellulose, lichenin and cereal beta-D-glucans.</text>
        <dbReference type="EC" id="3.2.1.4"/>
    </reaction>
</comment>